<organism evidence="2 3">
    <name type="scientific">Durusdinium trenchii</name>
    <dbReference type="NCBI Taxonomy" id="1381693"/>
    <lineage>
        <taxon>Eukaryota</taxon>
        <taxon>Sar</taxon>
        <taxon>Alveolata</taxon>
        <taxon>Dinophyceae</taxon>
        <taxon>Suessiales</taxon>
        <taxon>Symbiodiniaceae</taxon>
        <taxon>Durusdinium</taxon>
    </lineage>
</organism>
<evidence type="ECO:0000256" key="1">
    <source>
        <dbReference type="SAM" id="MobiDB-lite"/>
    </source>
</evidence>
<gene>
    <name evidence="2" type="ORF">SCF082_LOCUS7720</name>
</gene>
<dbReference type="Proteomes" id="UP001642464">
    <property type="component" value="Unassembled WGS sequence"/>
</dbReference>
<name>A0ABP0ILC5_9DINO</name>
<sequence>DALTLKRAVTTTGSDVNAVLVFLRTRARLLRTSLSDPSHISRKAAPDGLSRALVNPGSMYRVISLHLDMETYKRLLKDGSIKTAPNGFEVANLDLKDDIWSMATMKKIKLKTSERGEVEMCSKSVGDVVHQDTWMLHLPLMENLPASSPQEMLRPDHHWQLWSLVKTQCGSKVAEKFPAHGTPLFEGLREATLFGVILAGMSPSVRILHLVMPCVSAAQMRHMASLSSVWCLTSSQDDMCQLIQEASVVSYSFRAVNMDNADHLSLQDVWMRKRKAEKGMDKYRLMKDLEYYQGEVKRVKFELQRLSGSEAAAASAETDAAAAETDSGSNSDSVNGPAQAAI</sequence>
<feature type="non-terminal residue" evidence="2">
    <location>
        <position position="1"/>
    </location>
</feature>
<protein>
    <submittedName>
        <fullName evidence="2">Uncharacterized protein</fullName>
    </submittedName>
</protein>
<reference evidence="2 3" key="1">
    <citation type="submission" date="2024-02" db="EMBL/GenBank/DDBJ databases">
        <authorList>
            <person name="Chen Y."/>
            <person name="Shah S."/>
            <person name="Dougan E. K."/>
            <person name="Thang M."/>
            <person name="Chan C."/>
        </authorList>
    </citation>
    <scope>NUCLEOTIDE SEQUENCE [LARGE SCALE GENOMIC DNA]</scope>
</reference>
<dbReference type="EMBL" id="CAXAMM010004391">
    <property type="protein sequence ID" value="CAK9003390.1"/>
    <property type="molecule type" value="Genomic_DNA"/>
</dbReference>
<feature type="compositionally biased region" description="Low complexity" evidence="1">
    <location>
        <begin position="314"/>
        <end position="329"/>
    </location>
</feature>
<comment type="caution">
    <text evidence="2">The sequence shown here is derived from an EMBL/GenBank/DDBJ whole genome shotgun (WGS) entry which is preliminary data.</text>
</comment>
<evidence type="ECO:0000313" key="2">
    <source>
        <dbReference type="EMBL" id="CAK9003390.1"/>
    </source>
</evidence>
<evidence type="ECO:0000313" key="3">
    <source>
        <dbReference type="Proteomes" id="UP001642464"/>
    </source>
</evidence>
<feature type="region of interest" description="Disordered" evidence="1">
    <location>
        <begin position="314"/>
        <end position="342"/>
    </location>
</feature>
<proteinExistence type="predicted"/>
<keyword evidence="3" id="KW-1185">Reference proteome</keyword>
<accession>A0ABP0ILC5</accession>